<dbReference type="InterPro" id="IPR025202">
    <property type="entry name" value="PLD-like_dom"/>
</dbReference>
<gene>
    <name evidence="2" type="ORF">H6G24_35720</name>
</gene>
<dbReference type="EMBL" id="JACJQH010000108">
    <property type="protein sequence ID" value="MBD2200735.1"/>
    <property type="molecule type" value="Genomic_DNA"/>
</dbReference>
<accession>A0ABR8AKY7</accession>
<sequence>MAKQSTQLQPSGQAMLYNFLLNEILASQLEGSYEFWIVSPWVTNFRLEKPYYVSFGEIVETKQEALHLFDILHQMAANGGKVYITVGSDKEYYPLLRQLGNKSDRIQVRVLSKLHTKAYVGHYGAINGSLNLTDGGVNQNFELFTYNHDERSIAELRNICVQHFEQGLLLS</sequence>
<protein>
    <recommendedName>
        <fullName evidence="1">Phospholipase D-like domain-containing protein</fullName>
    </recommendedName>
</protein>
<feature type="domain" description="Phospholipase D-like" evidence="1">
    <location>
        <begin position="68"/>
        <end position="158"/>
    </location>
</feature>
<evidence type="ECO:0000313" key="3">
    <source>
        <dbReference type="Proteomes" id="UP000658514"/>
    </source>
</evidence>
<dbReference type="RefSeq" id="WP_190551952.1">
    <property type="nucleotide sequence ID" value="NZ_CAWPNO010000011.1"/>
</dbReference>
<evidence type="ECO:0000259" key="1">
    <source>
        <dbReference type="Pfam" id="PF13091"/>
    </source>
</evidence>
<dbReference type="Pfam" id="PF13091">
    <property type="entry name" value="PLDc_2"/>
    <property type="match status" value="1"/>
</dbReference>
<name>A0ABR8AKY7_9CYAN</name>
<dbReference type="SUPFAM" id="SSF56024">
    <property type="entry name" value="Phospholipase D/nuclease"/>
    <property type="match status" value="1"/>
</dbReference>
<organism evidence="2 3">
    <name type="scientific">Calothrix parietina FACHB-288</name>
    <dbReference type="NCBI Taxonomy" id="2692896"/>
    <lineage>
        <taxon>Bacteria</taxon>
        <taxon>Bacillati</taxon>
        <taxon>Cyanobacteriota</taxon>
        <taxon>Cyanophyceae</taxon>
        <taxon>Nostocales</taxon>
        <taxon>Calotrichaceae</taxon>
        <taxon>Calothrix</taxon>
    </lineage>
</organism>
<dbReference type="Gene3D" id="3.30.870.10">
    <property type="entry name" value="Endonuclease Chain A"/>
    <property type="match status" value="1"/>
</dbReference>
<evidence type="ECO:0000313" key="2">
    <source>
        <dbReference type="EMBL" id="MBD2200735.1"/>
    </source>
</evidence>
<proteinExistence type="predicted"/>
<keyword evidence="3" id="KW-1185">Reference proteome</keyword>
<reference evidence="2 3" key="1">
    <citation type="journal article" date="2020" name="ISME J.">
        <title>Comparative genomics reveals insights into cyanobacterial evolution and habitat adaptation.</title>
        <authorList>
            <person name="Chen M.Y."/>
            <person name="Teng W.K."/>
            <person name="Zhao L."/>
            <person name="Hu C.X."/>
            <person name="Zhou Y.K."/>
            <person name="Han B.P."/>
            <person name="Song L.R."/>
            <person name="Shu W.S."/>
        </authorList>
    </citation>
    <scope>NUCLEOTIDE SEQUENCE [LARGE SCALE GENOMIC DNA]</scope>
    <source>
        <strain evidence="2 3">FACHB-288</strain>
    </source>
</reference>
<comment type="caution">
    <text evidence="2">The sequence shown here is derived from an EMBL/GenBank/DDBJ whole genome shotgun (WGS) entry which is preliminary data.</text>
</comment>
<dbReference type="Proteomes" id="UP000658514">
    <property type="component" value="Unassembled WGS sequence"/>
</dbReference>